<dbReference type="Proteomes" id="UP000323994">
    <property type="component" value="Unassembled WGS sequence"/>
</dbReference>
<feature type="domain" description="Response regulatory" evidence="2">
    <location>
        <begin position="3"/>
        <end position="114"/>
    </location>
</feature>
<feature type="modified residue" description="4-aspartylphosphate" evidence="1">
    <location>
        <position position="54"/>
    </location>
</feature>
<dbReference type="InterPro" id="IPR001789">
    <property type="entry name" value="Sig_transdc_resp-reg_receiver"/>
</dbReference>
<evidence type="ECO:0000313" key="5">
    <source>
        <dbReference type="Proteomes" id="UP000323994"/>
    </source>
</evidence>
<keyword evidence="1" id="KW-0597">Phosphoprotein</keyword>
<feature type="domain" description="HTH LytTR-type" evidence="3">
    <location>
        <begin position="142"/>
        <end position="240"/>
    </location>
</feature>
<dbReference type="Pfam" id="PF00072">
    <property type="entry name" value="Response_reg"/>
    <property type="match status" value="1"/>
</dbReference>
<proteinExistence type="predicted"/>
<dbReference type="InterPro" id="IPR046947">
    <property type="entry name" value="LytR-like"/>
</dbReference>
<dbReference type="RefSeq" id="WP_139014018.1">
    <property type="nucleotide sequence ID" value="NZ_VBSN01000066.1"/>
</dbReference>
<dbReference type="PROSITE" id="PS50930">
    <property type="entry name" value="HTH_LYTTR"/>
    <property type="match status" value="1"/>
</dbReference>
<dbReference type="InterPro" id="IPR011006">
    <property type="entry name" value="CheY-like_superfamily"/>
</dbReference>
<protein>
    <submittedName>
        <fullName evidence="4">Response regulator transcription factor</fullName>
    </submittedName>
</protein>
<sequence>MIRCIIIEDEPYAIEILEYYISQIRQLHLMKTFSNAIDALSYIENEAVDLIFTDIEMPLLSGLDLLKTLKLKPKVVIVTAYRDYAAESFELEVIDYLVKPVSFPRFIKAVNKAHSMSEGFFQQPELISMPLKIENPVADNNIWIKVDKKIVRISVEDIVYIESLKDYIRICAGKNNLVTHQSLNGILERLSADKFVRIHKSFIVALHKIDLIEGNIVIIKDRTIPIGRQYRQELFSHINL</sequence>
<dbReference type="SMART" id="SM00850">
    <property type="entry name" value="LytTR"/>
    <property type="match status" value="1"/>
</dbReference>
<dbReference type="OrthoDB" id="1646880at2"/>
<dbReference type="SMART" id="SM00448">
    <property type="entry name" value="REC"/>
    <property type="match status" value="1"/>
</dbReference>
<dbReference type="GO" id="GO:0003677">
    <property type="term" value="F:DNA binding"/>
    <property type="evidence" value="ECO:0007669"/>
    <property type="project" value="InterPro"/>
</dbReference>
<gene>
    <name evidence="4" type="ORF">FEM33_21395</name>
</gene>
<dbReference type="EMBL" id="VBSN01000066">
    <property type="protein sequence ID" value="KAA6436698.1"/>
    <property type="molecule type" value="Genomic_DNA"/>
</dbReference>
<dbReference type="Gene3D" id="3.40.50.2300">
    <property type="match status" value="1"/>
</dbReference>
<keyword evidence="5" id="KW-1185">Reference proteome</keyword>
<dbReference type="GO" id="GO:0000156">
    <property type="term" value="F:phosphorelay response regulator activity"/>
    <property type="evidence" value="ECO:0007669"/>
    <property type="project" value="InterPro"/>
</dbReference>
<comment type="caution">
    <text evidence="4">The sequence shown here is derived from an EMBL/GenBank/DDBJ whole genome shotgun (WGS) entry which is preliminary data.</text>
</comment>
<organism evidence="4 5">
    <name type="scientific">Dyadobacter flavalbus</name>
    <dbReference type="NCBI Taxonomy" id="2579942"/>
    <lineage>
        <taxon>Bacteria</taxon>
        <taxon>Pseudomonadati</taxon>
        <taxon>Bacteroidota</taxon>
        <taxon>Cytophagia</taxon>
        <taxon>Cytophagales</taxon>
        <taxon>Spirosomataceae</taxon>
        <taxon>Dyadobacter</taxon>
    </lineage>
</organism>
<dbReference type="PROSITE" id="PS50110">
    <property type="entry name" value="RESPONSE_REGULATORY"/>
    <property type="match status" value="1"/>
</dbReference>
<evidence type="ECO:0000259" key="2">
    <source>
        <dbReference type="PROSITE" id="PS50110"/>
    </source>
</evidence>
<dbReference type="InterPro" id="IPR007492">
    <property type="entry name" value="LytTR_DNA-bd_dom"/>
</dbReference>
<reference evidence="4 5" key="1">
    <citation type="submission" date="2019-05" db="EMBL/GenBank/DDBJ databases">
        <authorList>
            <person name="Qu J.-H."/>
        </authorList>
    </citation>
    <scope>NUCLEOTIDE SEQUENCE [LARGE SCALE GENOMIC DNA]</scope>
    <source>
        <strain evidence="4 5">NS28</strain>
    </source>
</reference>
<name>A0A5M8QN59_9BACT</name>
<dbReference type="PANTHER" id="PTHR37299:SF1">
    <property type="entry name" value="STAGE 0 SPORULATION PROTEIN A HOMOLOG"/>
    <property type="match status" value="1"/>
</dbReference>
<dbReference type="SUPFAM" id="SSF52172">
    <property type="entry name" value="CheY-like"/>
    <property type="match status" value="1"/>
</dbReference>
<evidence type="ECO:0000259" key="3">
    <source>
        <dbReference type="PROSITE" id="PS50930"/>
    </source>
</evidence>
<dbReference type="Pfam" id="PF04397">
    <property type="entry name" value="LytTR"/>
    <property type="match status" value="1"/>
</dbReference>
<dbReference type="PANTHER" id="PTHR37299">
    <property type="entry name" value="TRANSCRIPTIONAL REGULATOR-RELATED"/>
    <property type="match status" value="1"/>
</dbReference>
<evidence type="ECO:0000313" key="4">
    <source>
        <dbReference type="EMBL" id="KAA6436698.1"/>
    </source>
</evidence>
<accession>A0A5M8QN59</accession>
<dbReference type="Gene3D" id="2.40.50.1020">
    <property type="entry name" value="LytTr DNA-binding domain"/>
    <property type="match status" value="1"/>
</dbReference>
<dbReference type="AlphaFoldDB" id="A0A5M8QN59"/>
<evidence type="ECO:0000256" key="1">
    <source>
        <dbReference type="PROSITE-ProRule" id="PRU00169"/>
    </source>
</evidence>